<feature type="transmembrane region" description="Helical" evidence="6">
    <location>
        <begin position="7"/>
        <end position="26"/>
    </location>
</feature>
<dbReference type="OrthoDB" id="234347at2"/>
<dbReference type="InterPro" id="IPR006073">
    <property type="entry name" value="GTP-bd"/>
</dbReference>
<gene>
    <name evidence="8" type="ORF">Pan181_04460</name>
</gene>
<evidence type="ECO:0000313" key="9">
    <source>
        <dbReference type="Proteomes" id="UP000315750"/>
    </source>
</evidence>
<dbReference type="GO" id="GO:0005525">
    <property type="term" value="F:GTP binding"/>
    <property type="evidence" value="ECO:0007669"/>
    <property type="project" value="InterPro"/>
</dbReference>
<evidence type="ECO:0000256" key="5">
    <source>
        <dbReference type="SAM" id="MobiDB-lite"/>
    </source>
</evidence>
<evidence type="ECO:0000256" key="6">
    <source>
        <dbReference type="SAM" id="Phobius"/>
    </source>
</evidence>
<evidence type="ECO:0000256" key="3">
    <source>
        <dbReference type="ARBA" id="ARBA00022989"/>
    </source>
</evidence>
<proteinExistence type="predicted"/>
<keyword evidence="9" id="KW-1185">Reference proteome</keyword>
<sequence length="518" mass="55892">MPNRTTTFRFLLLAVIAVAAYLAVTLPPKVLEQYNAAMEQSQLVGYGYLAVVSLGGLVLAGLAAWTMWKLWINTRTRQQSERRRSTDPNKLSAADRRAELDDNIEAGRDYAATGGIGDAVRAEIERAVAEMEAKREAERLEIVAFGAISSGKSSLLNALAGRDVFRTGVVGGTTTAQSNIEWPGSDRVVLVDTPGLAEVAGSERGQQAAEAAKNADLVLMVIDGPIRDYEHELLEALASMGKRVVVCLNKADWYTDSERAELCAQIAEQVRGLVAADDVVSVRSRSVERPIVRMLADGTQQPDTVTEPPDIVPLANRLLQIVKKEGETLLLANLLMQSRGLVDDAKERVLAALDEQASRVVDRYMWAAAGVTGANPVPLLDIAGGTAVTAKMVIDLAAIYKQKIDSETIIELLGQLTKNLLAILGVSAITAAPAFTSAVATVLKTIPGVGTIAGGLLQGLVQALVTRWIGRVFMQYFRNEMKPPEGGIAELARRQWSEVTSPEQLRKLITMGRQKLDD</sequence>
<feature type="region of interest" description="Disordered" evidence="5">
    <location>
        <begin position="78"/>
        <end position="97"/>
    </location>
</feature>
<feature type="transmembrane region" description="Helical" evidence="6">
    <location>
        <begin position="449"/>
        <end position="469"/>
    </location>
</feature>
<keyword evidence="3 6" id="KW-1133">Transmembrane helix</keyword>
<evidence type="ECO:0000313" key="8">
    <source>
        <dbReference type="EMBL" id="QDU54266.1"/>
    </source>
</evidence>
<dbReference type="PANTHER" id="PTHR42714">
    <property type="entry name" value="TRNA MODIFICATION GTPASE GTPBP3"/>
    <property type="match status" value="1"/>
</dbReference>
<dbReference type="SUPFAM" id="SSF52540">
    <property type="entry name" value="P-loop containing nucleoside triphosphate hydrolases"/>
    <property type="match status" value="1"/>
</dbReference>
<feature type="domain" description="G" evidence="7">
    <location>
        <begin position="142"/>
        <end position="250"/>
    </location>
</feature>
<dbReference type="KEGG" id="amuc:Pan181_04460"/>
<evidence type="ECO:0000256" key="1">
    <source>
        <dbReference type="ARBA" id="ARBA00004141"/>
    </source>
</evidence>
<dbReference type="Pfam" id="PF05128">
    <property type="entry name" value="DUF697"/>
    <property type="match status" value="1"/>
</dbReference>
<dbReference type="Proteomes" id="UP000315750">
    <property type="component" value="Chromosome"/>
</dbReference>
<dbReference type="EMBL" id="CP036278">
    <property type="protein sequence ID" value="QDU54266.1"/>
    <property type="molecule type" value="Genomic_DNA"/>
</dbReference>
<protein>
    <submittedName>
        <fullName evidence="8">tRNA modification GTPase TrmE</fullName>
    </submittedName>
</protein>
<dbReference type="GO" id="GO:0002098">
    <property type="term" value="P:tRNA wobble uridine modification"/>
    <property type="evidence" value="ECO:0007669"/>
    <property type="project" value="TreeGrafter"/>
</dbReference>
<dbReference type="Pfam" id="PF01926">
    <property type="entry name" value="MMR_HSR1"/>
    <property type="match status" value="1"/>
</dbReference>
<evidence type="ECO:0000256" key="2">
    <source>
        <dbReference type="ARBA" id="ARBA00022692"/>
    </source>
</evidence>
<dbReference type="GO" id="GO:0005829">
    <property type="term" value="C:cytosol"/>
    <property type="evidence" value="ECO:0007669"/>
    <property type="project" value="TreeGrafter"/>
</dbReference>
<name>A0A518AHR3_9BACT</name>
<feature type="transmembrane region" description="Helical" evidence="6">
    <location>
        <begin position="46"/>
        <end position="68"/>
    </location>
</feature>
<dbReference type="GO" id="GO:0016020">
    <property type="term" value="C:membrane"/>
    <property type="evidence" value="ECO:0007669"/>
    <property type="project" value="UniProtKB-SubCell"/>
</dbReference>
<evidence type="ECO:0000259" key="7">
    <source>
        <dbReference type="Pfam" id="PF01926"/>
    </source>
</evidence>
<dbReference type="RefSeq" id="WP_145245271.1">
    <property type="nucleotide sequence ID" value="NZ_CP036278.1"/>
</dbReference>
<feature type="transmembrane region" description="Helical" evidence="6">
    <location>
        <begin position="420"/>
        <end position="443"/>
    </location>
</feature>
<reference evidence="8 9" key="1">
    <citation type="submission" date="2019-02" db="EMBL/GenBank/DDBJ databases">
        <title>Deep-cultivation of Planctomycetes and their phenomic and genomic characterization uncovers novel biology.</title>
        <authorList>
            <person name="Wiegand S."/>
            <person name="Jogler M."/>
            <person name="Boedeker C."/>
            <person name="Pinto D."/>
            <person name="Vollmers J."/>
            <person name="Rivas-Marin E."/>
            <person name="Kohn T."/>
            <person name="Peeters S.H."/>
            <person name="Heuer A."/>
            <person name="Rast P."/>
            <person name="Oberbeckmann S."/>
            <person name="Bunk B."/>
            <person name="Jeske O."/>
            <person name="Meyerdierks A."/>
            <person name="Storesund J.E."/>
            <person name="Kallscheuer N."/>
            <person name="Luecker S."/>
            <person name="Lage O.M."/>
            <person name="Pohl T."/>
            <person name="Merkel B.J."/>
            <person name="Hornburger P."/>
            <person name="Mueller R.-W."/>
            <person name="Bruemmer F."/>
            <person name="Labrenz M."/>
            <person name="Spormann A.M."/>
            <person name="Op den Camp H."/>
            <person name="Overmann J."/>
            <person name="Amann R."/>
            <person name="Jetten M.S.M."/>
            <person name="Mascher T."/>
            <person name="Medema M.H."/>
            <person name="Devos D.P."/>
            <person name="Kaster A.-K."/>
            <person name="Ovreas L."/>
            <person name="Rohde M."/>
            <person name="Galperin M.Y."/>
            <person name="Jogler C."/>
        </authorList>
    </citation>
    <scope>NUCLEOTIDE SEQUENCE [LARGE SCALE GENOMIC DNA]</scope>
    <source>
        <strain evidence="8 9">Pan181</strain>
    </source>
</reference>
<dbReference type="AlphaFoldDB" id="A0A518AHR3"/>
<dbReference type="Gene3D" id="3.40.50.300">
    <property type="entry name" value="P-loop containing nucleotide triphosphate hydrolases"/>
    <property type="match status" value="1"/>
</dbReference>
<dbReference type="GO" id="GO:0030488">
    <property type="term" value="P:tRNA methylation"/>
    <property type="evidence" value="ECO:0007669"/>
    <property type="project" value="TreeGrafter"/>
</dbReference>
<comment type="subcellular location">
    <subcellularLocation>
        <location evidence="1">Membrane</location>
        <topology evidence="1">Multi-pass membrane protein</topology>
    </subcellularLocation>
</comment>
<dbReference type="InterPro" id="IPR027417">
    <property type="entry name" value="P-loop_NTPase"/>
</dbReference>
<keyword evidence="2 6" id="KW-0812">Transmembrane</keyword>
<dbReference type="CDD" id="cd00880">
    <property type="entry name" value="Era_like"/>
    <property type="match status" value="1"/>
</dbReference>
<accession>A0A518AHR3</accession>
<organism evidence="8 9">
    <name type="scientific">Aeoliella mucimassa</name>
    <dbReference type="NCBI Taxonomy" id="2527972"/>
    <lineage>
        <taxon>Bacteria</taxon>
        <taxon>Pseudomonadati</taxon>
        <taxon>Planctomycetota</taxon>
        <taxon>Planctomycetia</taxon>
        <taxon>Pirellulales</taxon>
        <taxon>Lacipirellulaceae</taxon>
        <taxon>Aeoliella</taxon>
    </lineage>
</organism>
<dbReference type="InterPro" id="IPR021147">
    <property type="entry name" value="DUF697"/>
</dbReference>
<evidence type="ECO:0000256" key="4">
    <source>
        <dbReference type="ARBA" id="ARBA00023136"/>
    </source>
</evidence>
<dbReference type="PANTHER" id="PTHR42714:SF2">
    <property type="entry name" value="TRNA MODIFICATION GTPASE GTPBP3, MITOCHONDRIAL"/>
    <property type="match status" value="1"/>
</dbReference>
<keyword evidence="4 6" id="KW-0472">Membrane</keyword>